<dbReference type="Pfam" id="PF20557">
    <property type="entry name" value="DnaT_2"/>
    <property type="match status" value="1"/>
</dbReference>
<dbReference type="EMBL" id="MT142329">
    <property type="protein sequence ID" value="QJA78274.1"/>
    <property type="molecule type" value="Genomic_DNA"/>
</dbReference>
<evidence type="ECO:0000313" key="2">
    <source>
        <dbReference type="EMBL" id="QJA48063.1"/>
    </source>
</evidence>
<dbReference type="InterPro" id="IPR046787">
    <property type="entry name" value="DnaT_2"/>
</dbReference>
<proteinExistence type="predicted"/>
<sequence length="340" mass="37704">MKYDHEIDYFSKFKDEKFDKIYSFTDDLESGATLSTCTATVFDSSNSDVTSDLIASTTVTATNITIGFQGGIEGETYQAKLAGVSSGSHVYIHYVTLEVFGSITLNTKLGDINSNSYVTLKEANDYIRNKYGHDSNWDTLSTEGKKRILIEATKDLGNFNFIKGKYYSGQALPFPMSDHAVITGNCGTPLTTNSFRHTSLYSSSYGKYPTNYWKYGTVHITSATPLRDTRNISLSNVANGSVTVSSNLSATPTTNTQFTIFEPLYQQVKDAQCEHGLFLVDNSGSDDLYTYKEVADEVQIGDVRVRFKSGNTQSGKMPISPKAKNLLTEWIKRMLVIGRR</sequence>
<feature type="domain" description="Putative DnaT-like" evidence="1">
    <location>
        <begin position="110"/>
        <end position="179"/>
    </location>
</feature>
<dbReference type="AlphaFoldDB" id="A0A6H1ZJG1"/>
<name>A0A6H1ZJG1_9ZZZZ</name>
<evidence type="ECO:0000313" key="4">
    <source>
        <dbReference type="EMBL" id="QJA78274.1"/>
    </source>
</evidence>
<gene>
    <name evidence="4" type="ORF">MM415A01095_0003</name>
    <name evidence="3" type="ORF">MM415B00426_0022</name>
    <name evidence="2" type="ORF">TM448A00829_0016</name>
    <name evidence="5" type="ORF">TM448B01500_0013</name>
</gene>
<organism evidence="2">
    <name type="scientific">viral metagenome</name>
    <dbReference type="NCBI Taxonomy" id="1070528"/>
    <lineage>
        <taxon>unclassified sequences</taxon>
        <taxon>metagenomes</taxon>
        <taxon>organismal metagenomes</taxon>
    </lineage>
</organism>
<dbReference type="EMBL" id="MT144069">
    <property type="protein sequence ID" value="QJA48063.1"/>
    <property type="molecule type" value="Genomic_DNA"/>
</dbReference>
<evidence type="ECO:0000313" key="5">
    <source>
        <dbReference type="EMBL" id="QJH99160.1"/>
    </source>
</evidence>
<dbReference type="EMBL" id="MT144772">
    <property type="protein sequence ID" value="QJH99160.1"/>
    <property type="molecule type" value="Genomic_DNA"/>
</dbReference>
<dbReference type="EMBL" id="MT141534">
    <property type="protein sequence ID" value="QJA65216.1"/>
    <property type="molecule type" value="Genomic_DNA"/>
</dbReference>
<accession>A0A6H1ZJG1</accession>
<evidence type="ECO:0000313" key="3">
    <source>
        <dbReference type="EMBL" id="QJA65216.1"/>
    </source>
</evidence>
<evidence type="ECO:0000259" key="1">
    <source>
        <dbReference type="Pfam" id="PF20557"/>
    </source>
</evidence>
<reference evidence="2" key="1">
    <citation type="submission" date="2020-03" db="EMBL/GenBank/DDBJ databases">
        <title>The deep terrestrial virosphere.</title>
        <authorList>
            <person name="Holmfeldt K."/>
            <person name="Nilsson E."/>
            <person name="Simone D."/>
            <person name="Lopez-Fernandez M."/>
            <person name="Wu X."/>
            <person name="de Brujin I."/>
            <person name="Lundin D."/>
            <person name="Andersson A."/>
            <person name="Bertilsson S."/>
            <person name="Dopson M."/>
        </authorList>
    </citation>
    <scope>NUCLEOTIDE SEQUENCE</scope>
    <source>
        <strain evidence="4">MM415A01095</strain>
        <strain evidence="3">MM415B00426</strain>
        <strain evidence="2">TM448A00829</strain>
        <strain evidence="5">TM448B01500</strain>
    </source>
</reference>
<protein>
    <recommendedName>
        <fullName evidence="1">Putative DnaT-like domain-containing protein</fullName>
    </recommendedName>
</protein>